<protein>
    <submittedName>
        <fullName evidence="1">Uncharacterized protein</fullName>
    </submittedName>
</protein>
<proteinExistence type="predicted"/>
<dbReference type="EMBL" id="CM047585">
    <property type="protein sequence ID" value="KAI9910644.1"/>
    <property type="molecule type" value="Genomic_DNA"/>
</dbReference>
<comment type="caution">
    <text evidence="1">The sequence shown here is derived from an EMBL/GenBank/DDBJ whole genome shotgun (WGS) entry which is preliminary data.</text>
</comment>
<evidence type="ECO:0000313" key="1">
    <source>
        <dbReference type="EMBL" id="KAI9910644.1"/>
    </source>
</evidence>
<gene>
    <name evidence="1" type="ORF">PsorP6_010953</name>
</gene>
<reference evidence="1 2" key="1">
    <citation type="journal article" date="2022" name="bioRxiv">
        <title>The genome of the oomycete Peronosclerospora sorghi, a cosmopolitan pathogen of maize and sorghum, is inflated with dispersed pseudogenes.</title>
        <authorList>
            <person name="Fletcher K."/>
            <person name="Martin F."/>
            <person name="Isakeit T."/>
            <person name="Cavanaugh K."/>
            <person name="Magill C."/>
            <person name="Michelmore R."/>
        </authorList>
    </citation>
    <scope>NUCLEOTIDE SEQUENCE [LARGE SCALE GENOMIC DNA]</scope>
    <source>
        <strain evidence="1">P6</strain>
    </source>
</reference>
<evidence type="ECO:0000313" key="2">
    <source>
        <dbReference type="Proteomes" id="UP001163321"/>
    </source>
</evidence>
<accession>A0ACC0VW10</accession>
<name>A0ACC0VW10_9STRA</name>
<dbReference type="Proteomes" id="UP001163321">
    <property type="component" value="Chromosome 6"/>
</dbReference>
<organism evidence="1 2">
    <name type="scientific">Peronosclerospora sorghi</name>
    <dbReference type="NCBI Taxonomy" id="230839"/>
    <lineage>
        <taxon>Eukaryota</taxon>
        <taxon>Sar</taxon>
        <taxon>Stramenopiles</taxon>
        <taxon>Oomycota</taxon>
        <taxon>Peronosporomycetes</taxon>
        <taxon>Peronosporales</taxon>
        <taxon>Peronosporaceae</taxon>
        <taxon>Peronosclerospora</taxon>
    </lineage>
</organism>
<keyword evidence="2" id="KW-1185">Reference proteome</keyword>
<sequence>MEFDEEGYDSVTTVREQITSNTDLNLLPVATVNTVQQPTREQLPVEIRPQLPPPTEQQQLGYERELSDAIVFRSPVEGRLLVRNRVQSTQVDGSEGRQLVVPQRYDD</sequence>